<dbReference type="EMBL" id="KZ110595">
    <property type="protein sequence ID" value="OSX63185.1"/>
    <property type="molecule type" value="Genomic_DNA"/>
</dbReference>
<dbReference type="GeneID" id="36325570"/>
<proteinExistence type="predicted"/>
<name>A0A1X6N3L5_9APHY</name>
<reference evidence="4 5" key="1">
    <citation type="submission" date="2017-04" db="EMBL/GenBank/DDBJ databases">
        <title>Genome Sequence of the Model Brown-Rot Fungus Postia placenta SB12.</title>
        <authorList>
            <consortium name="DOE Joint Genome Institute"/>
            <person name="Gaskell J."/>
            <person name="Kersten P."/>
            <person name="Larrondo L.F."/>
            <person name="Canessa P."/>
            <person name="Martinez D."/>
            <person name="Hibbett D."/>
            <person name="Schmoll M."/>
            <person name="Kubicek C.P."/>
            <person name="Martinez A.T."/>
            <person name="Yadav J."/>
            <person name="Master E."/>
            <person name="Magnuson J.K."/>
            <person name="James T."/>
            <person name="Yaver D."/>
            <person name="Berka R."/>
            <person name="Labutti K."/>
            <person name="Lipzen A."/>
            <person name="Aerts A."/>
            <person name="Barry K."/>
            <person name="Henrissat B."/>
            <person name="Blanchette R."/>
            <person name="Grigoriev I."/>
            <person name="Cullen D."/>
        </authorList>
    </citation>
    <scope>NUCLEOTIDE SEQUENCE [LARGE SCALE GENOMIC DNA]</scope>
    <source>
        <strain evidence="4 5">MAD-698-R-SB12</strain>
    </source>
</reference>
<dbReference type="InterPro" id="IPR013087">
    <property type="entry name" value="Znf_C2H2_type"/>
</dbReference>
<dbReference type="RefSeq" id="XP_024339979.1">
    <property type="nucleotide sequence ID" value="XM_024480620.1"/>
</dbReference>
<dbReference type="SUPFAM" id="SSF57667">
    <property type="entry name" value="beta-beta-alpha zinc fingers"/>
    <property type="match status" value="1"/>
</dbReference>
<evidence type="ECO:0000313" key="5">
    <source>
        <dbReference type="Proteomes" id="UP000194127"/>
    </source>
</evidence>
<organism evidence="4 5">
    <name type="scientific">Postia placenta MAD-698-R-SB12</name>
    <dbReference type="NCBI Taxonomy" id="670580"/>
    <lineage>
        <taxon>Eukaryota</taxon>
        <taxon>Fungi</taxon>
        <taxon>Dikarya</taxon>
        <taxon>Basidiomycota</taxon>
        <taxon>Agaricomycotina</taxon>
        <taxon>Agaricomycetes</taxon>
        <taxon>Polyporales</taxon>
        <taxon>Adustoporiaceae</taxon>
        <taxon>Rhodonia</taxon>
    </lineage>
</organism>
<dbReference type="Gene3D" id="3.30.160.60">
    <property type="entry name" value="Classic Zinc Finger"/>
    <property type="match status" value="1"/>
</dbReference>
<evidence type="ECO:0000256" key="1">
    <source>
        <dbReference type="PROSITE-ProRule" id="PRU00042"/>
    </source>
</evidence>
<evidence type="ECO:0000256" key="2">
    <source>
        <dbReference type="SAM" id="MobiDB-lite"/>
    </source>
</evidence>
<accession>A0A1X6N3L5</accession>
<dbReference type="InterPro" id="IPR036236">
    <property type="entry name" value="Znf_C2H2_sf"/>
</dbReference>
<gene>
    <name evidence="4" type="ORF">POSPLADRAFT_1055248</name>
</gene>
<evidence type="ECO:0000313" key="4">
    <source>
        <dbReference type="EMBL" id="OSX63185.1"/>
    </source>
</evidence>
<dbReference type="PROSITE" id="PS00028">
    <property type="entry name" value="ZINC_FINGER_C2H2_1"/>
    <property type="match status" value="1"/>
</dbReference>
<protein>
    <recommendedName>
        <fullName evidence="3">C2H2-type domain-containing protein</fullName>
    </recommendedName>
</protein>
<feature type="region of interest" description="Disordered" evidence="2">
    <location>
        <begin position="56"/>
        <end position="75"/>
    </location>
</feature>
<keyword evidence="1" id="KW-0863">Zinc-finger</keyword>
<dbReference type="OrthoDB" id="8922241at2759"/>
<dbReference type="SMART" id="SM00355">
    <property type="entry name" value="ZnF_C2H2"/>
    <property type="match status" value="2"/>
</dbReference>
<keyword evidence="5" id="KW-1185">Reference proteome</keyword>
<sequence>MSSDAFAWLRDWIQGTANTSTEEPFLAASHAHLQAPHDGSDAPKADEDLEGLFTGFDWDLSPRGSPEPPSSNLSPKNATIGINPMDTLLFPQPCSGQVYTSAHKHGKSLQHLLPHAEPSSAVSSGYSPHSALSSAVGPWAAAVNPYQAYHASWFYKYSTTSPSLVALHSVTNDPAPGLQYAGQRTRNNHYINYGNGDDDVDTRAPHTPRSRKPNSSTHRDAIRLCVNRRYKPKEPAAYNYGCKLCDAWFSRNSDRRRHMRTGCANGQQKEWQCPLCLKMYSRIDSRARHCQSLHDMSYKDAVALALRRTANTVTGASEGSHASPDED</sequence>
<dbReference type="PROSITE" id="PS50157">
    <property type="entry name" value="ZINC_FINGER_C2H2_2"/>
    <property type="match status" value="1"/>
</dbReference>
<feature type="region of interest" description="Disordered" evidence="2">
    <location>
        <begin position="194"/>
        <end position="218"/>
    </location>
</feature>
<feature type="domain" description="C2H2-type" evidence="3">
    <location>
        <begin position="240"/>
        <end position="270"/>
    </location>
</feature>
<dbReference type="GO" id="GO:0008270">
    <property type="term" value="F:zinc ion binding"/>
    <property type="evidence" value="ECO:0007669"/>
    <property type="project" value="UniProtKB-KW"/>
</dbReference>
<dbReference type="AlphaFoldDB" id="A0A1X6N3L5"/>
<evidence type="ECO:0000259" key="3">
    <source>
        <dbReference type="PROSITE" id="PS50157"/>
    </source>
</evidence>
<keyword evidence="1" id="KW-0862">Zinc</keyword>
<keyword evidence="1" id="KW-0479">Metal-binding</keyword>
<dbReference type="Proteomes" id="UP000194127">
    <property type="component" value="Unassembled WGS sequence"/>
</dbReference>